<feature type="transmembrane region" description="Helical" evidence="4">
    <location>
        <begin position="98"/>
        <end position="120"/>
    </location>
</feature>
<evidence type="ECO:0000256" key="1">
    <source>
        <dbReference type="ARBA" id="ARBA00023015"/>
    </source>
</evidence>
<keyword evidence="3" id="KW-0804">Transcription</keyword>
<gene>
    <name evidence="6" type="ORF">ATO12_02855</name>
</gene>
<reference evidence="6 7" key="1">
    <citation type="submission" date="2014-04" db="EMBL/GenBank/DDBJ databases">
        <title>Aquimarina sp. 22II-S11-z7 Genome Sequencing.</title>
        <authorList>
            <person name="Lai Q."/>
        </authorList>
    </citation>
    <scope>NUCLEOTIDE SEQUENCE [LARGE SCALE GENOMIC DNA]</scope>
    <source>
        <strain evidence="6 7">22II-S11-z7</strain>
    </source>
</reference>
<sequence>MDLERQLLFLFSALGALNGFLLSFYFAFFSKKRGLSNYFLSALLFVLSVRILKSVFFYFNPELSEVFIQIGLSACVLIGPFLYLYTKSLIVQSKRNSWWLLHIIPVLALVIVLNSIYPYWEYRRLWSGNLVKIIYLQWLLYIIWTAIQLKSVFMALFSKSHKIKQLEIWVLSVFGGVSIIWMGYTIGSYTSYIVGALSFSFVFFLLILFWVLKRNKTSLFFEETIKYADKKIDYDEASEFQIKLDEIITTKKLFKNPDLKLADVSKQLHVLPHYLSQFLNDNLGKSFPLFINEYRIEEAKQLLVDEDNYTTEAVGYECGFNSKSTFYTTFKKIVGKTPAAYKKESE</sequence>
<feature type="transmembrane region" description="Helical" evidence="4">
    <location>
        <begin position="66"/>
        <end position="86"/>
    </location>
</feature>
<dbReference type="Pfam" id="PF12833">
    <property type="entry name" value="HTH_18"/>
    <property type="match status" value="1"/>
</dbReference>
<evidence type="ECO:0000256" key="2">
    <source>
        <dbReference type="ARBA" id="ARBA00023125"/>
    </source>
</evidence>
<feature type="transmembrane region" description="Helical" evidence="4">
    <location>
        <begin position="135"/>
        <end position="156"/>
    </location>
</feature>
<proteinExistence type="predicted"/>
<dbReference type="PROSITE" id="PS01124">
    <property type="entry name" value="HTH_ARAC_FAMILY_2"/>
    <property type="match status" value="1"/>
</dbReference>
<evidence type="ECO:0000259" key="5">
    <source>
        <dbReference type="PROSITE" id="PS01124"/>
    </source>
</evidence>
<dbReference type="InterPro" id="IPR009057">
    <property type="entry name" value="Homeodomain-like_sf"/>
</dbReference>
<dbReference type="GO" id="GO:0003700">
    <property type="term" value="F:DNA-binding transcription factor activity"/>
    <property type="evidence" value="ECO:0007669"/>
    <property type="project" value="InterPro"/>
</dbReference>
<feature type="transmembrane region" description="Helical" evidence="4">
    <location>
        <begin position="168"/>
        <end position="186"/>
    </location>
</feature>
<keyword evidence="4" id="KW-1133">Transmembrane helix</keyword>
<evidence type="ECO:0000256" key="4">
    <source>
        <dbReference type="SAM" id="Phobius"/>
    </source>
</evidence>
<keyword evidence="4" id="KW-0472">Membrane</keyword>
<accession>A0A023C0A8</accession>
<keyword evidence="7" id="KW-1185">Reference proteome</keyword>
<dbReference type="InterPro" id="IPR018060">
    <property type="entry name" value="HTH_AraC"/>
</dbReference>
<dbReference type="SUPFAM" id="SSF46689">
    <property type="entry name" value="Homeodomain-like"/>
    <property type="match status" value="1"/>
</dbReference>
<dbReference type="SMART" id="SM00342">
    <property type="entry name" value="HTH_ARAC"/>
    <property type="match status" value="1"/>
</dbReference>
<keyword evidence="2" id="KW-0238">DNA-binding</keyword>
<name>A0A023C0A8_9FLAO</name>
<keyword evidence="1" id="KW-0805">Transcription regulation</keyword>
<dbReference type="eggNOG" id="COG2207">
    <property type="taxonomic scope" value="Bacteria"/>
</dbReference>
<feature type="transmembrane region" description="Helical" evidence="4">
    <location>
        <begin position="6"/>
        <end position="26"/>
    </location>
</feature>
<dbReference type="AlphaFoldDB" id="A0A023C0A8"/>
<dbReference type="EMBL" id="AQRA01000001">
    <property type="protein sequence ID" value="EZH75746.1"/>
    <property type="molecule type" value="Genomic_DNA"/>
</dbReference>
<dbReference type="OrthoDB" id="6283866at2"/>
<dbReference type="PANTHER" id="PTHR43280">
    <property type="entry name" value="ARAC-FAMILY TRANSCRIPTIONAL REGULATOR"/>
    <property type="match status" value="1"/>
</dbReference>
<protein>
    <recommendedName>
        <fullName evidence="5">HTH araC/xylS-type domain-containing protein</fullName>
    </recommendedName>
</protein>
<keyword evidence="4" id="KW-0812">Transmembrane</keyword>
<comment type="caution">
    <text evidence="6">The sequence shown here is derived from an EMBL/GenBank/DDBJ whole genome shotgun (WGS) entry which is preliminary data.</text>
</comment>
<dbReference type="STRING" id="1317122.ATO12_02855"/>
<dbReference type="Proteomes" id="UP000023541">
    <property type="component" value="Unassembled WGS sequence"/>
</dbReference>
<evidence type="ECO:0000313" key="6">
    <source>
        <dbReference type="EMBL" id="EZH75746.1"/>
    </source>
</evidence>
<dbReference type="GO" id="GO:0043565">
    <property type="term" value="F:sequence-specific DNA binding"/>
    <property type="evidence" value="ECO:0007669"/>
    <property type="project" value="InterPro"/>
</dbReference>
<evidence type="ECO:0000313" key="7">
    <source>
        <dbReference type="Proteomes" id="UP000023541"/>
    </source>
</evidence>
<dbReference type="PANTHER" id="PTHR43280:SF29">
    <property type="entry name" value="ARAC-FAMILY TRANSCRIPTIONAL REGULATOR"/>
    <property type="match status" value="1"/>
</dbReference>
<evidence type="ECO:0000256" key="3">
    <source>
        <dbReference type="ARBA" id="ARBA00023163"/>
    </source>
</evidence>
<feature type="domain" description="HTH araC/xylS-type" evidence="5">
    <location>
        <begin position="254"/>
        <end position="344"/>
    </location>
</feature>
<feature type="transmembrane region" description="Helical" evidence="4">
    <location>
        <begin position="192"/>
        <end position="212"/>
    </location>
</feature>
<dbReference type="Gene3D" id="1.10.10.60">
    <property type="entry name" value="Homeodomain-like"/>
    <property type="match status" value="2"/>
</dbReference>
<organism evidence="6 7">
    <name type="scientific">Aquimarina atlantica</name>
    <dbReference type="NCBI Taxonomy" id="1317122"/>
    <lineage>
        <taxon>Bacteria</taxon>
        <taxon>Pseudomonadati</taxon>
        <taxon>Bacteroidota</taxon>
        <taxon>Flavobacteriia</taxon>
        <taxon>Flavobacteriales</taxon>
        <taxon>Flavobacteriaceae</taxon>
        <taxon>Aquimarina</taxon>
    </lineage>
</organism>
<dbReference type="RefSeq" id="WP_034238404.1">
    <property type="nucleotide sequence ID" value="NZ_AQRA01000001.1"/>
</dbReference>